<evidence type="ECO:0000256" key="2">
    <source>
        <dbReference type="ARBA" id="ARBA00022723"/>
    </source>
</evidence>
<evidence type="ECO:0000259" key="11">
    <source>
        <dbReference type="PROSITE" id="PS51184"/>
    </source>
</evidence>
<dbReference type="GO" id="GO:0046872">
    <property type="term" value="F:metal ion binding"/>
    <property type="evidence" value="ECO:0007669"/>
    <property type="project" value="UniProtKB-KW"/>
</dbReference>
<feature type="compositionally biased region" description="Basic and acidic residues" evidence="10">
    <location>
        <begin position="516"/>
        <end position="536"/>
    </location>
</feature>
<accession>A0A4U5MG00</accession>
<feature type="compositionally biased region" description="Basic residues" evidence="10">
    <location>
        <begin position="746"/>
        <end position="760"/>
    </location>
</feature>
<evidence type="ECO:0000256" key="6">
    <source>
        <dbReference type="ARBA" id="ARBA00023004"/>
    </source>
</evidence>
<dbReference type="Pfam" id="PF02373">
    <property type="entry name" value="JmjC"/>
    <property type="match status" value="1"/>
</dbReference>
<feature type="region of interest" description="Disordered" evidence="10">
    <location>
        <begin position="815"/>
        <end position="858"/>
    </location>
</feature>
<feature type="compositionally biased region" description="Polar residues" evidence="10">
    <location>
        <begin position="602"/>
        <end position="617"/>
    </location>
</feature>
<dbReference type="InterPro" id="IPR041070">
    <property type="entry name" value="JHD"/>
</dbReference>
<evidence type="ECO:0000313" key="12">
    <source>
        <dbReference type="EMBL" id="TKR68166.1"/>
    </source>
</evidence>
<dbReference type="Gene3D" id="2.60.120.650">
    <property type="entry name" value="Cupin"/>
    <property type="match status" value="1"/>
</dbReference>
<feature type="compositionally biased region" description="Basic and acidic residues" evidence="10">
    <location>
        <begin position="709"/>
        <end position="735"/>
    </location>
</feature>
<dbReference type="AlphaFoldDB" id="A0A4U5MG00"/>
<proteinExistence type="predicted"/>
<dbReference type="InterPro" id="IPR050690">
    <property type="entry name" value="JHDM1_Histone_Demethylase"/>
</dbReference>
<keyword evidence="13" id="KW-1185">Reference proteome</keyword>
<dbReference type="OrthoDB" id="5876800at2759"/>
<reference evidence="12 13" key="2">
    <citation type="journal article" date="2019" name="G3 (Bethesda)">
        <title>Hybrid Assembly of the Genome of the Entomopathogenic Nematode Steinernema carpocapsae Identifies the X-Chromosome.</title>
        <authorList>
            <person name="Serra L."/>
            <person name="Macchietto M."/>
            <person name="Macias-Munoz A."/>
            <person name="McGill C.J."/>
            <person name="Rodriguez I.M."/>
            <person name="Rodriguez B."/>
            <person name="Murad R."/>
            <person name="Mortazavi A."/>
        </authorList>
    </citation>
    <scope>NUCLEOTIDE SEQUENCE [LARGE SCALE GENOMIC DNA]</scope>
    <source>
        <strain evidence="12 13">ALL</strain>
    </source>
</reference>
<comment type="subcellular location">
    <subcellularLocation>
        <location evidence="1">Nucleus</location>
    </subcellularLocation>
</comment>
<feature type="region of interest" description="Disordered" evidence="10">
    <location>
        <begin position="593"/>
        <end position="626"/>
    </location>
</feature>
<dbReference type="InterPro" id="IPR003347">
    <property type="entry name" value="JmjC_dom"/>
</dbReference>
<comment type="caution">
    <text evidence="12">The sequence shown here is derived from an EMBL/GenBank/DDBJ whole genome shotgun (WGS) entry which is preliminary data.</text>
</comment>
<dbReference type="GO" id="GO:0051213">
    <property type="term" value="F:dioxygenase activity"/>
    <property type="evidence" value="ECO:0007669"/>
    <property type="project" value="UniProtKB-KW"/>
</dbReference>
<dbReference type="PROSITE" id="PS51184">
    <property type="entry name" value="JMJC"/>
    <property type="match status" value="1"/>
</dbReference>
<evidence type="ECO:0000256" key="7">
    <source>
        <dbReference type="ARBA" id="ARBA00023015"/>
    </source>
</evidence>
<dbReference type="PANTHER" id="PTHR23123">
    <property type="entry name" value="PHD/F-BOX CONTAINING PROTEIN"/>
    <property type="match status" value="1"/>
</dbReference>
<feature type="region of interest" description="Disordered" evidence="10">
    <location>
        <begin position="897"/>
        <end position="945"/>
    </location>
</feature>
<evidence type="ECO:0000313" key="13">
    <source>
        <dbReference type="Proteomes" id="UP000298663"/>
    </source>
</evidence>
<evidence type="ECO:0000256" key="5">
    <source>
        <dbReference type="ARBA" id="ARBA00023002"/>
    </source>
</evidence>
<dbReference type="Proteomes" id="UP000298663">
    <property type="component" value="Unassembled WGS sequence"/>
</dbReference>
<dbReference type="EMBL" id="AZBU02000008">
    <property type="protein sequence ID" value="TKR68166.1"/>
    <property type="molecule type" value="Genomic_DNA"/>
</dbReference>
<keyword evidence="4" id="KW-0223">Dioxygenase</keyword>
<dbReference type="SMART" id="SM00558">
    <property type="entry name" value="JmjC"/>
    <property type="match status" value="1"/>
</dbReference>
<sequence length="1049" mass="116783">MAHKTQAERPRRRVAQRSNQGTLIAGDEGGYDKGKVNHTNYEAIRKFLDDERFRDIDQGRPYLIMDAKDFTVDYIRKNGFNRPILFRGTGSAADLGMTLPDPKNFTIDDVKELVGEDRKIDVVEVSQQSAKHMNMGKFVDYYKNPKRKGLFNVLSLEFSLTPMEDRVRSPSTVREISWVEKFWPYEEMRERTRMHQKNEDYVTVPYPKVQYYCLMSVKHCYTDFHIDFGGTSVWYHILKGKKVFWLIEPTEENIFLYEEWALAGHQCFLGETINSKCTQVTLTPGQTFMIPSGWIHAVYTPENSLVFGGNFMHNFSVGMQMRIRKAEAKLKVSTKYRFPYFESSMWYVANGVVREGGNRNYLHKIEVDVMETGEVKKKPKREEPDSALESANDSILSSDASFNMPGTSFGSARKNENVDYSQRLDIYPRDALCAPNLETKIKDMNESIPDSGAETTLTEELIDPDVSMPKLAEVTFPVWSDTNQRFRTAQEIEAASCSNTVQPAEKNEGDDDEKETEEKDASNSEVPREVTVKIEESEAGSSGPPSLKTVTSNDGDSTKESVCKIPNPEPQTYNNDDDLVYIIGEDGVKNPVKLEKLEESGTAAQSESESPSRAHTPNSRRRKAVESTISKFNDEYLRELSTTELDGLELIAESLQKLLKRKTMEEVEGIHDHKNLESDFRACLERARELKKEKVEESCASDAAQLDSSHNDGEEGNHEDDGRSAEKKSKLEKPSKNSKAAVQKPAAKKRTPAGNKRSTKVKKEKEEIIPDIIDGMPRPTQTVAKANPYGYDPLANVSALGHTPLQSAFRRTANMAKPPPTQKFRNANLKLPSSPTVTSASSALIKPQVASPMSEGPLMASTPTRPMAATPPTTPVIVGGRAFDPTTGMVDLFHSAPSTSVASSDEKSSSSFEQGTPRPRGARRRFSDVPESDFSHSPLPMKKLSLEPPKLIDPIELAVKTSEAAGFKSPLISPVLASPGSSIYTQGSQESTFSASRTVSDISTPNTTKNADSLLNTSVDNGACTNPVELARLLTEVMDSYKQHPSAIV</sequence>
<keyword evidence="8" id="KW-0804">Transcription</keyword>
<reference evidence="12 13" key="1">
    <citation type="journal article" date="2015" name="Genome Biol.">
        <title>Comparative genomics of Steinernema reveals deeply conserved gene regulatory networks.</title>
        <authorList>
            <person name="Dillman A.R."/>
            <person name="Macchietto M."/>
            <person name="Porter C.F."/>
            <person name="Rogers A."/>
            <person name="Williams B."/>
            <person name="Antoshechkin I."/>
            <person name="Lee M.M."/>
            <person name="Goodwin Z."/>
            <person name="Lu X."/>
            <person name="Lewis E.E."/>
            <person name="Goodrich-Blair H."/>
            <person name="Stock S.P."/>
            <person name="Adams B.J."/>
            <person name="Sternberg P.W."/>
            <person name="Mortazavi A."/>
        </authorList>
    </citation>
    <scope>NUCLEOTIDE SEQUENCE [LARGE SCALE GENOMIC DNA]</scope>
    <source>
        <strain evidence="12 13">ALL</strain>
    </source>
</reference>
<feature type="region of interest" description="Disordered" evidence="10">
    <location>
        <begin position="1"/>
        <end position="31"/>
    </location>
</feature>
<evidence type="ECO:0000256" key="8">
    <source>
        <dbReference type="ARBA" id="ARBA00023163"/>
    </source>
</evidence>
<evidence type="ECO:0000256" key="3">
    <source>
        <dbReference type="ARBA" id="ARBA00022853"/>
    </source>
</evidence>
<feature type="region of interest" description="Disordered" evidence="10">
    <location>
        <begin position="492"/>
        <end position="579"/>
    </location>
</feature>
<keyword evidence="9" id="KW-0539">Nucleus</keyword>
<dbReference type="STRING" id="34508.A0A4U5MG00"/>
<evidence type="ECO:0000256" key="1">
    <source>
        <dbReference type="ARBA" id="ARBA00004123"/>
    </source>
</evidence>
<keyword evidence="7" id="KW-0805">Transcription regulation</keyword>
<name>A0A4U5MG00_STECR</name>
<protein>
    <recommendedName>
        <fullName evidence="11">JmjC domain-containing protein</fullName>
    </recommendedName>
</protein>
<evidence type="ECO:0000256" key="9">
    <source>
        <dbReference type="ARBA" id="ARBA00023242"/>
    </source>
</evidence>
<evidence type="ECO:0000256" key="10">
    <source>
        <dbReference type="SAM" id="MobiDB-lite"/>
    </source>
</evidence>
<dbReference type="GO" id="GO:0005634">
    <property type="term" value="C:nucleus"/>
    <property type="evidence" value="ECO:0007669"/>
    <property type="project" value="UniProtKB-SubCell"/>
</dbReference>
<dbReference type="Pfam" id="PF17811">
    <property type="entry name" value="JHD"/>
    <property type="match status" value="1"/>
</dbReference>
<keyword evidence="5" id="KW-0560">Oxidoreductase</keyword>
<keyword evidence="6" id="KW-0408">Iron</keyword>
<evidence type="ECO:0000256" key="4">
    <source>
        <dbReference type="ARBA" id="ARBA00022964"/>
    </source>
</evidence>
<organism evidence="12 13">
    <name type="scientific">Steinernema carpocapsae</name>
    <name type="common">Entomopathogenic nematode</name>
    <dbReference type="NCBI Taxonomy" id="34508"/>
    <lineage>
        <taxon>Eukaryota</taxon>
        <taxon>Metazoa</taxon>
        <taxon>Ecdysozoa</taxon>
        <taxon>Nematoda</taxon>
        <taxon>Chromadorea</taxon>
        <taxon>Rhabditida</taxon>
        <taxon>Tylenchina</taxon>
        <taxon>Panagrolaimomorpha</taxon>
        <taxon>Strongyloidoidea</taxon>
        <taxon>Steinernematidae</taxon>
        <taxon>Steinernema</taxon>
    </lineage>
</organism>
<keyword evidence="3" id="KW-0156">Chromatin regulator</keyword>
<feature type="region of interest" description="Disordered" evidence="10">
    <location>
        <begin position="691"/>
        <end position="787"/>
    </location>
</feature>
<dbReference type="GO" id="GO:0006325">
    <property type="term" value="P:chromatin organization"/>
    <property type="evidence" value="ECO:0007669"/>
    <property type="project" value="UniProtKB-KW"/>
</dbReference>
<dbReference type="SUPFAM" id="SSF51197">
    <property type="entry name" value="Clavaminate synthase-like"/>
    <property type="match status" value="1"/>
</dbReference>
<feature type="compositionally biased region" description="Low complexity" evidence="10">
    <location>
        <begin position="831"/>
        <end position="844"/>
    </location>
</feature>
<keyword evidence="2" id="KW-0479">Metal-binding</keyword>
<gene>
    <name evidence="12" type="ORF">L596_024184</name>
</gene>
<feature type="domain" description="JmjC" evidence="11">
    <location>
        <begin position="158"/>
        <end position="328"/>
    </location>
</feature>